<proteinExistence type="predicted"/>
<comment type="caution">
    <text evidence="2">The sequence shown here is derived from an EMBL/GenBank/DDBJ whole genome shotgun (WGS) entry which is preliminary data.</text>
</comment>
<accession>A0A1B7YMK7</accession>
<feature type="region of interest" description="Disordered" evidence="1">
    <location>
        <begin position="1"/>
        <end position="57"/>
    </location>
</feature>
<feature type="compositionally biased region" description="Polar residues" evidence="1">
    <location>
        <begin position="88"/>
        <end position="97"/>
    </location>
</feature>
<dbReference type="AlphaFoldDB" id="A0A1B7YMK7"/>
<name>A0A1B7YMK7_COLHI</name>
<dbReference type="OrthoDB" id="4845701at2759"/>
<gene>
    <name evidence="2" type="ORF">CH63R_02012</name>
</gene>
<dbReference type="RefSeq" id="XP_018161803.1">
    <property type="nucleotide sequence ID" value="XM_018296987.1"/>
</dbReference>
<dbReference type="KEGG" id="chig:CH63R_02012"/>
<dbReference type="Proteomes" id="UP000092177">
    <property type="component" value="Chromosome 2"/>
</dbReference>
<dbReference type="VEuPathDB" id="FungiDB:CH63R_02012"/>
<organism evidence="2 3">
    <name type="scientific">Colletotrichum higginsianum (strain IMI 349063)</name>
    <name type="common">Crucifer anthracnose fungus</name>
    <dbReference type="NCBI Taxonomy" id="759273"/>
    <lineage>
        <taxon>Eukaryota</taxon>
        <taxon>Fungi</taxon>
        <taxon>Dikarya</taxon>
        <taxon>Ascomycota</taxon>
        <taxon>Pezizomycotina</taxon>
        <taxon>Sordariomycetes</taxon>
        <taxon>Hypocreomycetidae</taxon>
        <taxon>Glomerellales</taxon>
        <taxon>Glomerellaceae</taxon>
        <taxon>Colletotrichum</taxon>
        <taxon>Colletotrichum destructivum species complex</taxon>
    </lineage>
</organism>
<dbReference type="EMBL" id="LTAN01000002">
    <property type="protein sequence ID" value="OBR13286.1"/>
    <property type="molecule type" value="Genomic_DNA"/>
</dbReference>
<sequence>MAQQGGTCRDPSEAVVKRLDSAASSSRQDQREKSDDEGWEVVAKPGNEQKSHGTGFSSSFDLQLGWGSWRTSVLSWDVNVRRGHTHLPSDSQASGNTAHEPKTEGKVTQSNSGGQQSMSSVDTGGYGSSSHFWHPPSGSAAEQ</sequence>
<evidence type="ECO:0000313" key="3">
    <source>
        <dbReference type="Proteomes" id="UP000092177"/>
    </source>
</evidence>
<reference evidence="3" key="1">
    <citation type="journal article" date="2017" name="BMC Genomics">
        <title>Gapless genome assembly of Colletotrichum higginsianum reveals chromosome structure and association of transposable elements with secondary metabolite gene clusters.</title>
        <authorList>
            <person name="Dallery J.-F."/>
            <person name="Lapalu N."/>
            <person name="Zampounis A."/>
            <person name="Pigne S."/>
            <person name="Luyten I."/>
            <person name="Amselem J."/>
            <person name="Wittenberg A.H.J."/>
            <person name="Zhou S."/>
            <person name="de Queiroz M.V."/>
            <person name="Robin G.P."/>
            <person name="Auger A."/>
            <person name="Hainaut M."/>
            <person name="Henrissat B."/>
            <person name="Kim K.-T."/>
            <person name="Lee Y.-H."/>
            <person name="Lespinet O."/>
            <person name="Schwartz D.C."/>
            <person name="Thon M.R."/>
            <person name="O'Connell R.J."/>
        </authorList>
    </citation>
    <scope>NUCLEOTIDE SEQUENCE [LARGE SCALE GENOMIC DNA]</scope>
    <source>
        <strain evidence="3">IMI 349063</strain>
    </source>
</reference>
<protein>
    <submittedName>
        <fullName evidence="2">Uncharacterized protein</fullName>
    </submittedName>
</protein>
<evidence type="ECO:0000256" key="1">
    <source>
        <dbReference type="SAM" id="MobiDB-lite"/>
    </source>
</evidence>
<feature type="compositionally biased region" description="Basic and acidic residues" evidence="1">
    <location>
        <begin position="10"/>
        <end position="20"/>
    </location>
</feature>
<feature type="compositionally biased region" description="Low complexity" evidence="1">
    <location>
        <begin position="109"/>
        <end position="120"/>
    </location>
</feature>
<evidence type="ECO:0000313" key="2">
    <source>
        <dbReference type="EMBL" id="OBR13286.1"/>
    </source>
</evidence>
<keyword evidence="3" id="KW-1185">Reference proteome</keyword>
<feature type="region of interest" description="Disordered" evidence="1">
    <location>
        <begin position="83"/>
        <end position="143"/>
    </location>
</feature>
<dbReference type="GeneID" id="28861094"/>